<feature type="transmembrane region" description="Helical" evidence="8">
    <location>
        <begin position="921"/>
        <end position="942"/>
    </location>
</feature>
<dbReference type="Gene3D" id="3.30.2090.10">
    <property type="entry name" value="Multidrug efflux transporter AcrB TolC docking domain, DN and DC subdomains"/>
    <property type="match status" value="2"/>
</dbReference>
<evidence type="ECO:0000256" key="4">
    <source>
        <dbReference type="ARBA" id="ARBA00022519"/>
    </source>
</evidence>
<feature type="transmembrane region" description="Helical" evidence="8">
    <location>
        <begin position="360"/>
        <end position="384"/>
    </location>
</feature>
<dbReference type="PANTHER" id="PTHR32063:SF34">
    <property type="entry name" value="MULTIDRUG RESISTANCE PROTEIN MDTC"/>
    <property type="match status" value="1"/>
</dbReference>
<feature type="transmembrane region" description="Helical" evidence="8">
    <location>
        <begin position="463"/>
        <end position="486"/>
    </location>
</feature>
<dbReference type="InterPro" id="IPR001036">
    <property type="entry name" value="Acrflvin-R"/>
</dbReference>
<feature type="transmembrane region" description="Helical" evidence="8">
    <location>
        <begin position="869"/>
        <end position="888"/>
    </location>
</feature>
<name>A0A846ZRG2_9GAMM</name>
<evidence type="ECO:0000256" key="3">
    <source>
        <dbReference type="ARBA" id="ARBA00022475"/>
    </source>
</evidence>
<feature type="transmembrane region" description="Helical" evidence="8">
    <location>
        <begin position="336"/>
        <end position="353"/>
    </location>
</feature>
<keyword evidence="2" id="KW-0813">Transport</keyword>
<keyword evidence="5 8" id="KW-0812">Transmembrane</keyword>
<dbReference type="AlphaFoldDB" id="A0A846ZRG2"/>
<evidence type="ECO:0000256" key="2">
    <source>
        <dbReference type="ARBA" id="ARBA00022448"/>
    </source>
</evidence>
<protein>
    <submittedName>
        <fullName evidence="9">AcrB/AcrD/AcrF family protein</fullName>
    </submittedName>
</protein>
<dbReference type="Gene3D" id="3.30.70.1320">
    <property type="entry name" value="Multidrug efflux transporter AcrB pore domain like"/>
    <property type="match status" value="1"/>
</dbReference>
<evidence type="ECO:0000256" key="8">
    <source>
        <dbReference type="SAM" id="Phobius"/>
    </source>
</evidence>
<dbReference type="InterPro" id="IPR027463">
    <property type="entry name" value="AcrB_DN_DC_subdom"/>
</dbReference>
<keyword evidence="4" id="KW-0997">Cell inner membrane</keyword>
<evidence type="ECO:0000313" key="10">
    <source>
        <dbReference type="Proteomes" id="UP000541636"/>
    </source>
</evidence>
<proteinExistence type="predicted"/>
<dbReference type="Pfam" id="PF00873">
    <property type="entry name" value="ACR_tran"/>
    <property type="match status" value="1"/>
</dbReference>
<dbReference type="Gene3D" id="3.30.70.1430">
    <property type="entry name" value="Multidrug efflux transporter AcrB pore domain"/>
    <property type="match status" value="2"/>
</dbReference>
<feature type="transmembrane region" description="Helical" evidence="8">
    <location>
        <begin position="538"/>
        <end position="560"/>
    </location>
</feature>
<dbReference type="GO" id="GO:0005886">
    <property type="term" value="C:plasma membrane"/>
    <property type="evidence" value="ECO:0007669"/>
    <property type="project" value="UniProtKB-SubCell"/>
</dbReference>
<accession>A0A846ZRG2</accession>
<dbReference type="Gene3D" id="3.30.70.1440">
    <property type="entry name" value="Multidrug efflux transporter AcrB pore domain"/>
    <property type="match status" value="1"/>
</dbReference>
<evidence type="ECO:0000256" key="7">
    <source>
        <dbReference type="ARBA" id="ARBA00023136"/>
    </source>
</evidence>
<dbReference type="PRINTS" id="PR00702">
    <property type="entry name" value="ACRIFLAVINRP"/>
</dbReference>
<comment type="subcellular location">
    <subcellularLocation>
        <location evidence="1">Cell inner membrane</location>
        <topology evidence="1">Multi-pass membrane protein</topology>
    </subcellularLocation>
</comment>
<organism evidence="9 10">
    <name type="scientific">Oleiagrimonas citrea</name>
    <dbReference type="NCBI Taxonomy" id="1665687"/>
    <lineage>
        <taxon>Bacteria</taxon>
        <taxon>Pseudomonadati</taxon>
        <taxon>Pseudomonadota</taxon>
        <taxon>Gammaproteobacteria</taxon>
        <taxon>Lysobacterales</taxon>
        <taxon>Rhodanobacteraceae</taxon>
        <taxon>Oleiagrimonas</taxon>
    </lineage>
</organism>
<dbReference type="FunFam" id="1.20.1640.10:FF:000001">
    <property type="entry name" value="Efflux pump membrane transporter"/>
    <property type="match status" value="1"/>
</dbReference>
<dbReference type="SUPFAM" id="SSF82866">
    <property type="entry name" value="Multidrug efflux transporter AcrB transmembrane domain"/>
    <property type="match status" value="2"/>
</dbReference>
<keyword evidence="10" id="KW-1185">Reference proteome</keyword>
<dbReference type="PANTHER" id="PTHR32063">
    <property type="match status" value="1"/>
</dbReference>
<dbReference type="Gene3D" id="1.20.1640.10">
    <property type="entry name" value="Multidrug efflux transporter AcrB transmembrane domain"/>
    <property type="match status" value="2"/>
</dbReference>
<reference evidence="9 10" key="1">
    <citation type="journal article" date="2017" name="Int. J. Syst. Evol. Microbiol.">
        <title>Oleiagrimonas citrea sp. nov., a marine bacterium isolated from tidal flat sediment and emended description of the genus Oleiagrimonas Fang et al. 2015 and Oleiagrimonas soli.</title>
        <authorList>
            <person name="Yang S.H."/>
            <person name="Seo H.S."/>
            <person name="Seong C.N."/>
            <person name="Kwon K.K."/>
        </authorList>
    </citation>
    <scope>NUCLEOTIDE SEQUENCE [LARGE SCALE GENOMIC DNA]</scope>
    <source>
        <strain evidence="9 10">MEBiC09124</strain>
    </source>
</reference>
<dbReference type="GO" id="GO:0042910">
    <property type="term" value="F:xenobiotic transmembrane transporter activity"/>
    <property type="evidence" value="ECO:0007669"/>
    <property type="project" value="TreeGrafter"/>
</dbReference>
<keyword evidence="7 8" id="KW-0472">Membrane</keyword>
<gene>
    <name evidence="9" type="ORF">HF690_13730</name>
</gene>
<evidence type="ECO:0000256" key="5">
    <source>
        <dbReference type="ARBA" id="ARBA00022692"/>
    </source>
</evidence>
<feature type="transmembrane region" description="Helical" evidence="8">
    <location>
        <begin position="431"/>
        <end position="451"/>
    </location>
</feature>
<dbReference type="SUPFAM" id="SSF82693">
    <property type="entry name" value="Multidrug efflux transporter AcrB pore domain, PN1, PN2, PC1 and PC2 subdomains"/>
    <property type="match status" value="3"/>
</dbReference>
<evidence type="ECO:0000256" key="1">
    <source>
        <dbReference type="ARBA" id="ARBA00004429"/>
    </source>
</evidence>
<sequence length="1052" mass="112857">MNFFAPMIRRPIGITLLAIGLVLGGVVAYLRLGVAALPQLDIPAVFVVASQPGASANTMATTVAAPLERHIGRIAGISDMRSTSNAGSTFVLVQFDFNRNIDDAAREVQAAINAAAPDLPSNLPTAPQVLKFNTDQIPILLVALTARAQTPAKLYDMANSLLQPRIAQVPGVGRVQVFGSAPPAIRVDMNLDALSAKNLSTDDVRNALTAANVNAPLGTITEGQRQLIVQANDQLHTASDFAHLVIAVRNGTPVRLSDVAHVYDGAEDMHQAAWLNGQRSVMLQISKRPGANALATVDAIKARLPQLSAWLPADVHIQPIFNLTNTTRSSIHEIEITLLISIALVIMVMLVFLRRTGPTLIAALSVPLSLAGAFVTMAALGYTLNNLSMMALVVCIGFVVDDAIVVIENIVRHMEAGETPMQATLRGVREIGFTVISITVSLLAVFAPLLFENSMLGMLMREFSVTLAAAVIISAVVSLTLTPALCARYLRHASIPHAHERTRWQRLLERFDDAVLGLYRRSLDWALHHRRLMRWQPVLLLALTFGLIFATVKLVGGTFMPAQDTGLLRVNVVADADVSPDEMTQRLQQVAVIVRHDAAVTNVATLLGGGPTGATSNQGKLFVDLKPFGHGPGDRPLKSKAIIERLRKRLDTVPGVQCYVNNVQFLGGGSGGGGQGQYSFQLRGDDPIVLQTWTLRLENAMRKLPQLRDIGSDYDDVSVQQTVQVDRARASRLGVSMANVDAVLFGAFGQQPVSTIYSETNSYRVILSAAAQQVLSPASLLDLYVLGSGGGLVPLSALAHIQPTVIPPQVVHESQQLASTISYGLKDKTPQSIGIALIKAQAQGLGLPASVHIDFTGDNQRLQQLQSNIGTLFLAAILAMYLVLGILYESMRHPLTILSTLPAAAVGAVAAMLATRTPLSLIAAIAVLLLIGIVKKNAILMVDFALDAERNRGLTPLDAIREAALTRFRPILMTTLVAMLSAVPLAVGFGVGSELRQPLGIALIGGLAISQLLTLLSTPAIYMGYHDRQVRKAARRARRAERKRRKQLAKAH</sequence>
<dbReference type="EMBL" id="JAAZQD010000006">
    <property type="protein sequence ID" value="NKZ40013.1"/>
    <property type="molecule type" value="Genomic_DNA"/>
</dbReference>
<dbReference type="SUPFAM" id="SSF82714">
    <property type="entry name" value="Multidrug efflux transporter AcrB TolC docking domain, DN and DC subdomains"/>
    <property type="match status" value="2"/>
</dbReference>
<evidence type="ECO:0000256" key="6">
    <source>
        <dbReference type="ARBA" id="ARBA00022989"/>
    </source>
</evidence>
<dbReference type="Proteomes" id="UP000541636">
    <property type="component" value="Unassembled WGS sequence"/>
</dbReference>
<feature type="transmembrane region" description="Helical" evidence="8">
    <location>
        <begin position="895"/>
        <end position="915"/>
    </location>
</feature>
<keyword evidence="3" id="KW-1003">Cell membrane</keyword>
<comment type="caution">
    <text evidence="9">The sequence shown here is derived from an EMBL/GenBank/DDBJ whole genome shotgun (WGS) entry which is preliminary data.</text>
</comment>
<dbReference type="RefSeq" id="WP_113065530.1">
    <property type="nucleotide sequence ID" value="NZ_JAAZQD010000006.1"/>
</dbReference>
<feature type="transmembrane region" description="Helical" evidence="8">
    <location>
        <begin position="390"/>
        <end position="411"/>
    </location>
</feature>
<feature type="transmembrane region" description="Helical" evidence="8">
    <location>
        <begin position="971"/>
        <end position="993"/>
    </location>
</feature>
<keyword evidence="6 8" id="KW-1133">Transmembrane helix</keyword>
<feature type="transmembrane region" description="Helical" evidence="8">
    <location>
        <begin position="999"/>
        <end position="1025"/>
    </location>
</feature>
<evidence type="ECO:0000313" key="9">
    <source>
        <dbReference type="EMBL" id="NKZ40013.1"/>
    </source>
</evidence>